<reference evidence="3" key="2">
    <citation type="submission" date="2012-03" db="EMBL/GenBank/DDBJ databases">
        <title>The complete genome sequence of the pioneer microbe on fresh volcanic deposit, Leptospirillum ferrooxidans strain C2-3.</title>
        <authorList>
            <person name="Fujimura R."/>
            <person name="Sato Y."/>
            <person name="Nishizawa T."/>
            <person name="Nanba K."/>
            <person name="Oshima K."/>
            <person name="Hattori M."/>
            <person name="Kamijo T."/>
            <person name="Ohta H."/>
        </authorList>
    </citation>
    <scope>NUCLEOTIDE SEQUENCE [LARGE SCALE GENOMIC DNA]</scope>
    <source>
        <strain evidence="3">C2-3</strain>
    </source>
</reference>
<gene>
    <name evidence="2" type="ordered locus">LFE_0564</name>
</gene>
<dbReference type="PATRIC" id="fig|1162668.3.peg.662"/>
<evidence type="ECO:0000313" key="2">
    <source>
        <dbReference type="EMBL" id="BAM06280.1"/>
    </source>
</evidence>
<dbReference type="AlphaFoldDB" id="I0ILY1"/>
<keyword evidence="1" id="KW-0812">Transmembrane</keyword>
<dbReference type="EMBL" id="AP012342">
    <property type="protein sequence ID" value="BAM06280.1"/>
    <property type="molecule type" value="Genomic_DNA"/>
</dbReference>
<keyword evidence="3" id="KW-1185">Reference proteome</keyword>
<keyword evidence="1" id="KW-0472">Membrane</keyword>
<dbReference type="HOGENOM" id="CLU_1924974_0_0_0"/>
<feature type="transmembrane region" description="Helical" evidence="1">
    <location>
        <begin position="95"/>
        <end position="118"/>
    </location>
</feature>
<organism evidence="2 3">
    <name type="scientific">Leptospirillum ferrooxidans (strain C2-3)</name>
    <dbReference type="NCBI Taxonomy" id="1162668"/>
    <lineage>
        <taxon>Bacteria</taxon>
        <taxon>Pseudomonadati</taxon>
        <taxon>Nitrospirota</taxon>
        <taxon>Nitrospiria</taxon>
        <taxon>Nitrospirales</taxon>
        <taxon>Nitrospiraceae</taxon>
        <taxon>Leptospirillum</taxon>
    </lineage>
</organism>
<dbReference type="STRING" id="1162668.LFE_0564"/>
<protein>
    <submittedName>
        <fullName evidence="2">Uncharacterized protein</fullName>
    </submittedName>
</protein>
<sequence>MNNFQGFDDQKNGSEIVAALAGSLSGIGAYLGAEWAWWHLGWGPWNWSVSAGRSDTIHAYWLAFFGHLNPSYKGDFGTWLEFEIWLRSRHMYDAFVASFWVPLTVSVITGILIGFWIFRSMNKKVAPFIRGGRFN</sequence>
<reference evidence="2 3" key="1">
    <citation type="journal article" date="2012" name="J. Bacteriol.">
        <title>Complete Genome Sequence of Leptospirillum ferrooxidans Strain C2-3, Isolated from a Fresh Volcanic Ash Deposit on the Island of Miyake, Japan.</title>
        <authorList>
            <person name="Fujimura R."/>
            <person name="Sato Y."/>
            <person name="Nishizawa T."/>
            <person name="Oshima K."/>
            <person name="Kim S.-W."/>
            <person name="Hattori M."/>
            <person name="Kamijo T."/>
            <person name="Ohta H."/>
        </authorList>
    </citation>
    <scope>NUCLEOTIDE SEQUENCE [LARGE SCALE GENOMIC DNA]</scope>
    <source>
        <strain evidence="2 3">C2-3</strain>
    </source>
</reference>
<name>I0ILY1_LEPFC</name>
<feature type="transmembrane region" description="Helical" evidence="1">
    <location>
        <begin position="16"/>
        <end position="38"/>
    </location>
</feature>
<evidence type="ECO:0000313" key="3">
    <source>
        <dbReference type="Proteomes" id="UP000007382"/>
    </source>
</evidence>
<keyword evidence="1" id="KW-1133">Transmembrane helix</keyword>
<proteinExistence type="predicted"/>
<dbReference type="Proteomes" id="UP000007382">
    <property type="component" value="Chromosome"/>
</dbReference>
<evidence type="ECO:0000256" key="1">
    <source>
        <dbReference type="SAM" id="Phobius"/>
    </source>
</evidence>
<accession>I0ILY1</accession>
<dbReference type="KEGG" id="lfc:LFE_0564"/>
<dbReference type="RefSeq" id="WP_014448772.1">
    <property type="nucleotide sequence ID" value="NC_017094.1"/>
</dbReference>